<dbReference type="InterPro" id="IPR012668">
    <property type="entry name" value="CHP02466"/>
</dbReference>
<protein>
    <recommendedName>
        <fullName evidence="3">2OG-Fe(II) oxygenase</fullName>
    </recommendedName>
</protein>
<accession>A0A4V6F0I4</accession>
<dbReference type="Gene3D" id="2.60.120.620">
    <property type="entry name" value="q2cbj1_9rhob like domain"/>
    <property type="match status" value="1"/>
</dbReference>
<gene>
    <name evidence="1" type="ORF">FAP39_17330</name>
</gene>
<sequence>MATVLPAIHQNTFCKLWSEIMLKQTKFEKLFSTPIMRFQLEDHVVLNAELLFEGEQMRSADAGVSKSNRGGWHSKGNLFENEYPCFQKVQTAAKEAVYQVTRKVSSKVDPEALRLKMFAWMNANPTSGYNAPHTHPGAHWSGVYYVSQPNVENGSSGMIEFLDPRSDLPHWRILEASAFRAKRTIRPMAGELIIFPSYLVHWVHPNENSDDRVTIAFNATFRRPKA</sequence>
<dbReference type="NCBIfam" id="TIGR02466">
    <property type="entry name" value="TIGR02466 family protein"/>
    <property type="match status" value="1"/>
</dbReference>
<reference evidence="1 2" key="1">
    <citation type="submission" date="2019-04" db="EMBL/GenBank/DDBJ databases">
        <title>Genome sequence of Pelagicola litoralis CL-ES2.</title>
        <authorList>
            <person name="Cao J."/>
        </authorList>
    </citation>
    <scope>NUCLEOTIDE SEQUENCE [LARGE SCALE GENOMIC DNA]</scope>
    <source>
        <strain evidence="1 2">CL-ES2</strain>
    </source>
</reference>
<dbReference type="Pfam" id="PF13759">
    <property type="entry name" value="2OG-FeII_Oxy_5"/>
    <property type="match status" value="1"/>
</dbReference>
<dbReference type="AlphaFoldDB" id="A0A4V6F0I4"/>
<dbReference type="Proteomes" id="UP000306575">
    <property type="component" value="Unassembled WGS sequence"/>
</dbReference>
<dbReference type="OrthoDB" id="9783136at2"/>
<name>A0A4V6F0I4_9RHOB</name>
<organism evidence="1 2">
    <name type="scientific">Shimia litoralis</name>
    <dbReference type="NCBI Taxonomy" id="420403"/>
    <lineage>
        <taxon>Bacteria</taxon>
        <taxon>Pseudomonadati</taxon>
        <taxon>Pseudomonadota</taxon>
        <taxon>Alphaproteobacteria</taxon>
        <taxon>Rhodobacterales</taxon>
        <taxon>Roseobacteraceae</taxon>
    </lineage>
</organism>
<comment type="caution">
    <text evidence="1">The sequence shown here is derived from an EMBL/GenBank/DDBJ whole genome shotgun (WGS) entry which is preliminary data.</text>
</comment>
<evidence type="ECO:0000313" key="1">
    <source>
        <dbReference type="EMBL" id="TKZ15421.1"/>
    </source>
</evidence>
<keyword evidence="2" id="KW-1185">Reference proteome</keyword>
<evidence type="ECO:0000313" key="2">
    <source>
        <dbReference type="Proteomes" id="UP000306575"/>
    </source>
</evidence>
<proteinExistence type="predicted"/>
<dbReference type="EMBL" id="SULI01000062">
    <property type="protein sequence ID" value="TKZ15421.1"/>
    <property type="molecule type" value="Genomic_DNA"/>
</dbReference>
<evidence type="ECO:0008006" key="3">
    <source>
        <dbReference type="Google" id="ProtNLM"/>
    </source>
</evidence>